<dbReference type="Proteomes" id="UP000218824">
    <property type="component" value="Chromosome"/>
</dbReference>
<dbReference type="RefSeq" id="WP_096378911.1">
    <property type="nucleotide sequence ID" value="NZ_AP014940.1"/>
</dbReference>
<dbReference type="PROSITE" id="PS51257">
    <property type="entry name" value="PROKAR_LIPOPROTEIN"/>
    <property type="match status" value="1"/>
</dbReference>
<keyword evidence="1" id="KW-0732">Signal</keyword>
<dbReference type="Gene3D" id="3.40.50.1820">
    <property type="entry name" value="alpha/beta hydrolase"/>
    <property type="match status" value="1"/>
</dbReference>
<dbReference type="GeneID" id="83064796"/>
<evidence type="ECO:0000256" key="1">
    <source>
        <dbReference type="SAM" id="SignalP"/>
    </source>
</evidence>
<dbReference type="InterPro" id="IPR009199">
    <property type="entry name" value="PhoPQ-act_pathogen-rel_PqaA"/>
</dbReference>
<dbReference type="InterPro" id="IPR029058">
    <property type="entry name" value="AB_hydrolase_fold"/>
</dbReference>
<evidence type="ECO:0000313" key="3">
    <source>
        <dbReference type="Proteomes" id="UP000218824"/>
    </source>
</evidence>
<feature type="chain" id="PRO_5043908313" description="PhoPQ-regulated protein" evidence="1">
    <location>
        <begin position="28"/>
        <end position="515"/>
    </location>
</feature>
<dbReference type="AlphaFoldDB" id="A0AAU9ATH3"/>
<protein>
    <recommendedName>
        <fullName evidence="4">PhoPQ-regulated protein</fullName>
    </recommendedName>
</protein>
<gene>
    <name evidence="2" type="ORF">LEN_2963</name>
</gene>
<dbReference type="PANTHER" id="PTHR31497:SF0">
    <property type="entry name" value="AUTOCRINE PROLIFERATION REPRESSOR PROTEIN A"/>
    <property type="match status" value="1"/>
</dbReference>
<dbReference type="PANTHER" id="PTHR31497">
    <property type="entry name" value="AUTOCRINE PROLIFERATION REPRESSOR PROTEIN A"/>
    <property type="match status" value="1"/>
</dbReference>
<organism evidence="2 3">
    <name type="scientific">Lysobacter enzymogenes</name>
    <dbReference type="NCBI Taxonomy" id="69"/>
    <lineage>
        <taxon>Bacteria</taxon>
        <taxon>Pseudomonadati</taxon>
        <taxon>Pseudomonadota</taxon>
        <taxon>Gammaproteobacteria</taxon>
        <taxon>Lysobacterales</taxon>
        <taxon>Lysobacteraceae</taxon>
        <taxon>Lysobacter</taxon>
    </lineage>
</organism>
<accession>A0AAU9ATH3</accession>
<feature type="signal peptide" evidence="1">
    <location>
        <begin position="1"/>
        <end position="27"/>
    </location>
</feature>
<name>A0AAU9ATH3_LYSEN</name>
<dbReference type="KEGG" id="lem:LEN_2963"/>
<sequence>MARSRFVRSRAGLLLAVALAAGCAAHAAAVAPASVEPAVVEPAAAEQHRPLDFGRAWPDYRQRQSRLPLRYEAIERVRLDGAERRSYRLYSQSWPETGGAEPAQWSHRVDLYVPDAARPKSALLVINNGTNRSNGSDPQRPPGDFDEALALETALATQTIIVSVSDVPNQYLTLPGEAPKKEDVLVAATWRRFLDDPSAANATLPLHVPMAESAVKAMDLAQRELAPWRLRSFVVTGASKRGWAAWLTAIGDPRVSGIVSYVIDMRIAPLIGHIGRVYGGGWPIALQPYYQEGITRRYQEPAFAQLMQVEDPYTYLGGPYRSRLAIPKYVVSASGDDFFPPDAQRLYVDDLPGATALRAAPNSDHGGIRRHIRETLIPALQRWNRHQALPQVQARLSERGGRLSLRARASERPVSAKLWLAENPDSRDFRFACGVRYREQPLPTRRNAAEAALAKPERGWAAAFVEFSFADGFVATSPVFVYPQGEFPNRPPANGSGACITLPPHAAAAAAPANR</sequence>
<reference evidence="2 3" key="1">
    <citation type="journal article" date="2017" name="DNA Res.">
        <title>Complete genome sequence and expression profile of the commercial lytic enzyme producer Lysobacter enzymogenes M497-1.</title>
        <authorList>
            <person name="Takami H."/>
            <person name="Toyoda A."/>
            <person name="Uchiyama I."/>
            <person name="Itoh T."/>
            <person name="Takaki Y."/>
            <person name="Arai W."/>
            <person name="Nishi S."/>
            <person name="Kawai M."/>
            <person name="Shinya K."/>
            <person name="Ikeda H."/>
        </authorList>
    </citation>
    <scope>NUCLEOTIDE SEQUENCE [LARGE SCALE GENOMIC DNA]</scope>
    <source>
        <strain evidence="2 3">M497-1</strain>
    </source>
</reference>
<evidence type="ECO:0008006" key="4">
    <source>
        <dbReference type="Google" id="ProtNLM"/>
    </source>
</evidence>
<dbReference type="Pfam" id="PF10142">
    <property type="entry name" value="PhoPQ_related"/>
    <property type="match status" value="1"/>
</dbReference>
<dbReference type="SUPFAM" id="SSF53474">
    <property type="entry name" value="alpha/beta-Hydrolases"/>
    <property type="match status" value="1"/>
</dbReference>
<evidence type="ECO:0000313" key="2">
    <source>
        <dbReference type="EMBL" id="BAV98450.1"/>
    </source>
</evidence>
<dbReference type="PIRSF" id="PIRSF014728">
    <property type="entry name" value="PqaA"/>
    <property type="match status" value="1"/>
</dbReference>
<proteinExistence type="predicted"/>
<dbReference type="EMBL" id="AP014940">
    <property type="protein sequence ID" value="BAV98450.1"/>
    <property type="molecule type" value="Genomic_DNA"/>
</dbReference>